<dbReference type="InterPro" id="IPR055557">
    <property type="entry name" value="DUF7133"/>
</dbReference>
<protein>
    <recommendedName>
        <fullName evidence="6">Laminin G domain-containing protein</fullName>
    </recommendedName>
</protein>
<dbReference type="InterPro" id="IPR011041">
    <property type="entry name" value="Quinoprot_gluc/sorb_DH_b-prop"/>
</dbReference>
<dbReference type="InterPro" id="IPR013320">
    <property type="entry name" value="ConA-like_dom_sf"/>
</dbReference>
<dbReference type="OrthoDB" id="219211at2"/>
<dbReference type="Gene3D" id="2.120.10.30">
    <property type="entry name" value="TolB, C-terminal domain"/>
    <property type="match status" value="1"/>
</dbReference>
<evidence type="ECO:0000256" key="1">
    <source>
        <dbReference type="SAM" id="SignalP"/>
    </source>
</evidence>
<evidence type="ECO:0008006" key="6">
    <source>
        <dbReference type="Google" id="ProtNLM"/>
    </source>
</evidence>
<name>A0A432MIB3_9BACT</name>
<dbReference type="SUPFAM" id="SSF50952">
    <property type="entry name" value="Soluble quinoprotein glucose dehydrogenase"/>
    <property type="match status" value="1"/>
</dbReference>
<feature type="domain" description="DUF7133" evidence="3">
    <location>
        <begin position="552"/>
        <end position="707"/>
    </location>
</feature>
<dbReference type="EMBL" id="RYZH01000028">
    <property type="protein sequence ID" value="RUL86960.1"/>
    <property type="molecule type" value="Genomic_DNA"/>
</dbReference>
<feature type="domain" description="DUF6797" evidence="2">
    <location>
        <begin position="284"/>
        <end position="375"/>
    </location>
</feature>
<gene>
    <name evidence="4" type="ORF">TsocGM_15075</name>
</gene>
<keyword evidence="1" id="KW-0732">Signal</keyword>
<keyword evidence="5" id="KW-1185">Reference proteome</keyword>
<reference evidence="4 5" key="1">
    <citation type="submission" date="2018-12" db="EMBL/GenBank/DDBJ databases">
        <authorList>
            <person name="Toschakov S.V."/>
        </authorList>
    </citation>
    <scope>NUCLEOTIDE SEQUENCE [LARGE SCALE GENOMIC DNA]</scope>
    <source>
        <strain evidence="4 5">GM2012</strain>
    </source>
</reference>
<evidence type="ECO:0000259" key="2">
    <source>
        <dbReference type="Pfam" id="PF20601"/>
    </source>
</evidence>
<dbReference type="Proteomes" id="UP000280296">
    <property type="component" value="Unassembled WGS sequence"/>
</dbReference>
<dbReference type="RefSeq" id="WP_126726295.1">
    <property type="nucleotide sequence ID" value="NZ_RYZH01000028.1"/>
</dbReference>
<organism evidence="4 5">
    <name type="scientific">Tautonia sociabilis</name>
    <dbReference type="NCBI Taxonomy" id="2080755"/>
    <lineage>
        <taxon>Bacteria</taxon>
        <taxon>Pseudomonadati</taxon>
        <taxon>Planctomycetota</taxon>
        <taxon>Planctomycetia</taxon>
        <taxon>Isosphaerales</taxon>
        <taxon>Isosphaeraceae</taxon>
        <taxon>Tautonia</taxon>
    </lineage>
</organism>
<dbReference type="InterPro" id="IPR046476">
    <property type="entry name" value="DUF6797"/>
</dbReference>
<evidence type="ECO:0000313" key="4">
    <source>
        <dbReference type="EMBL" id="RUL86960.1"/>
    </source>
</evidence>
<evidence type="ECO:0000313" key="5">
    <source>
        <dbReference type="Proteomes" id="UP000280296"/>
    </source>
</evidence>
<dbReference type="PANTHER" id="PTHR33546:SF1">
    <property type="entry name" value="LARGE, MULTIFUNCTIONAL SECRETED PROTEIN"/>
    <property type="match status" value="1"/>
</dbReference>
<feature type="chain" id="PRO_5019149030" description="Laminin G domain-containing protein" evidence="1">
    <location>
        <begin position="20"/>
        <end position="975"/>
    </location>
</feature>
<evidence type="ECO:0000259" key="3">
    <source>
        <dbReference type="Pfam" id="PF23500"/>
    </source>
</evidence>
<dbReference type="Gene3D" id="2.60.120.200">
    <property type="match status" value="1"/>
</dbReference>
<dbReference type="Pfam" id="PF20601">
    <property type="entry name" value="DUF6797"/>
    <property type="match status" value="1"/>
</dbReference>
<accession>A0A432MIB3</accession>
<feature type="signal peptide" evidence="1">
    <location>
        <begin position="1"/>
        <end position="19"/>
    </location>
</feature>
<dbReference type="InterPro" id="IPR011042">
    <property type="entry name" value="6-blade_b-propeller_TolB-like"/>
</dbReference>
<dbReference type="AlphaFoldDB" id="A0A432MIB3"/>
<proteinExistence type="predicted"/>
<dbReference type="PANTHER" id="PTHR33546">
    <property type="entry name" value="LARGE, MULTIFUNCTIONAL SECRETED PROTEIN-RELATED"/>
    <property type="match status" value="1"/>
</dbReference>
<reference evidence="4 5" key="2">
    <citation type="submission" date="2019-01" db="EMBL/GenBank/DDBJ databases">
        <title>Tautonia sociabilis, a novel thermotolerant planctomycete of Isosphaeraceae family, isolated from a 4000 m deep subterranean habitat.</title>
        <authorList>
            <person name="Kovaleva O.L."/>
            <person name="Elcheninov A.G."/>
            <person name="Van Heerden E."/>
            <person name="Toshchakov S.V."/>
            <person name="Novikov A."/>
            <person name="Bonch-Osmolovskaya E.A."/>
            <person name="Kublanov I.V."/>
        </authorList>
    </citation>
    <scope>NUCLEOTIDE SEQUENCE [LARGE SCALE GENOMIC DNA]</scope>
    <source>
        <strain evidence="4 5">GM2012</strain>
    </source>
</reference>
<dbReference type="Pfam" id="PF23500">
    <property type="entry name" value="DUF7133"/>
    <property type="match status" value="1"/>
</dbReference>
<comment type="caution">
    <text evidence="4">The sequence shown here is derived from an EMBL/GenBank/DDBJ whole genome shotgun (WGS) entry which is preliminary data.</text>
</comment>
<dbReference type="SUPFAM" id="SSF49899">
    <property type="entry name" value="Concanavalin A-like lectins/glucanases"/>
    <property type="match status" value="1"/>
</dbReference>
<dbReference type="Pfam" id="PF13385">
    <property type="entry name" value="Laminin_G_3"/>
    <property type="match status" value="1"/>
</dbReference>
<sequence length="975" mass="104919">MRPSPLVLLPLLLALPCLADDAPRLVDGRFGQALDARAGGYIAPTDDRFGTRPVSIELWARLLDRDAGAVLLSNEAPASGTHWELVILPGSAALAFRAPGMTPPVVSAEGPIGDGRWHHLAALVEPDRVRLVVDGQTRADLPVAPRPFPSQRSGLAVGTRIEDRSPNAAMIDDVRISSGLRDVIAPPESALVVDDRTIALWSFDESEADYLARWTPGGETNQRGLPYPHRYADYEFMTDDDWIDGRWQQTDVGPFASHSTLLPNRQVGPKGLTLFLGPERSSAALFDLERCSVVAALSPSSWRRDPMRFGLLRKPTLEGRLLSYVAPAKTWRHPPADGSADALPLDRTEVDYRGLRLHGDRVLLCYDLLGGVVEETCAEERAEELVAVARHLRIEGLDAPAWLTLAELSEPVSIAVEDGLVLASSSGDDGAVQAVALVSGTGTGNGAGSGPLLLEARGGDVILPLSAGDCSATVLLWSGPADQLSSFEALARSRPAPPEFDTLRLPGPRRWGQPIVPGGTLGDDDGRSPFIIDTIAVPTDNPFRALLFISALDFFPDGSAAVATAHGDVWIVRGLDGDLRHASWQRFATGLYQPLGLKVVEGKVIVLGRDQLTRLHDDNGDGEADFYESFNNDLIIQGVDHAFAMRLETDPDGNFYFLKSGAGPHGSALLRVSPDGSRLDVVARGFRHPYGLGVGPQGQITVADNEGNWVPSSKIDLIRSGGFYGFLGSAAEAPDGLRPDPPLCFIPKVADNSSGGQVWVTSNRWGDYHRGGMLHLSWGRCTLHAVLQDEVDGVPQAATVRFPGLTFRSGSAEAAFSPADGQLYVVGLNGWQTGAVADGSFQRVRATGRSVAMPSAFQAFEDGLKLTFSVPIDPQTAADPRRYRAERWNYRWSGTYGSFHYSPSDPSRIGHDPVPITAAEPLPDGRGVFLRVPDLAPVDQLWLATDLLDADGSPLRFDLYATLHALRPPISESPD</sequence>